<feature type="signal peptide" evidence="1">
    <location>
        <begin position="1"/>
        <end position="26"/>
    </location>
</feature>
<feature type="chain" id="PRO_5001699416" evidence="1">
    <location>
        <begin position="27"/>
        <end position="190"/>
    </location>
</feature>
<evidence type="ECO:0000256" key="1">
    <source>
        <dbReference type="SAM" id="SignalP"/>
    </source>
</evidence>
<dbReference type="OrthoDB" id="3136880at2759"/>
<evidence type="ECO:0000313" key="3">
    <source>
        <dbReference type="Proteomes" id="UP000027456"/>
    </source>
</evidence>
<keyword evidence="2" id="KW-0812">Transmembrane</keyword>
<evidence type="ECO:0000313" key="2">
    <source>
        <dbReference type="EMBL" id="KEP46471.1"/>
    </source>
</evidence>
<accession>A0A074RH65</accession>
<keyword evidence="1" id="KW-0732">Signal</keyword>
<dbReference type="Proteomes" id="UP000027456">
    <property type="component" value="Unassembled WGS sequence"/>
</dbReference>
<dbReference type="EMBL" id="AZST01001089">
    <property type="protein sequence ID" value="KEP46471.1"/>
    <property type="molecule type" value="Genomic_DNA"/>
</dbReference>
<keyword evidence="2" id="KW-0472">Membrane</keyword>
<proteinExistence type="predicted"/>
<name>A0A074RH65_9AGAM</name>
<reference evidence="2 3" key="1">
    <citation type="submission" date="2013-12" db="EMBL/GenBank/DDBJ databases">
        <authorList>
            <person name="Cubeta M."/>
            <person name="Pakala S."/>
            <person name="Fedorova N."/>
            <person name="Thomas E."/>
            <person name="Dean R."/>
            <person name="Jabaji S."/>
            <person name="Neate S."/>
            <person name="Toda T."/>
            <person name="Tavantzis S."/>
            <person name="Vilgalys R."/>
            <person name="Bharathan N."/>
            <person name="Pakala S."/>
            <person name="Losada L.S."/>
            <person name="Zafar N."/>
            <person name="Nierman W."/>
        </authorList>
    </citation>
    <scope>NUCLEOTIDE SEQUENCE [LARGE SCALE GENOMIC DNA]</scope>
    <source>
        <strain evidence="2 3">123E</strain>
    </source>
</reference>
<gene>
    <name evidence="2" type="ORF">V565_197300</name>
</gene>
<protein>
    <submittedName>
        <fullName evidence="2">Putative transmembrane protein</fullName>
    </submittedName>
</protein>
<keyword evidence="3" id="KW-1185">Reference proteome</keyword>
<organism evidence="2 3">
    <name type="scientific">Rhizoctonia solani 123E</name>
    <dbReference type="NCBI Taxonomy" id="1423351"/>
    <lineage>
        <taxon>Eukaryota</taxon>
        <taxon>Fungi</taxon>
        <taxon>Dikarya</taxon>
        <taxon>Basidiomycota</taxon>
        <taxon>Agaricomycotina</taxon>
        <taxon>Agaricomycetes</taxon>
        <taxon>Cantharellales</taxon>
        <taxon>Ceratobasidiaceae</taxon>
        <taxon>Rhizoctonia</taxon>
    </lineage>
</organism>
<dbReference type="HOGENOM" id="CLU_1428742_0_0_1"/>
<sequence>MGHRSQFKLFAFLICWFSCHFGLVHCAVAIAPINEIQRNYRSYEEAAREACRYILTGKIDSGPIDKQVPPAFTLYRYTSKANQPLWIAGKTVGIGFKQTETSEPVDFIRLDYDPQLGFHFSVQALTDDRTAIDYTKLKLAAKFPSSAKDPDKYFQTLVERLDQKQAGNPNEYQYTPVNIWDIWKSGRRLS</sequence>
<dbReference type="AlphaFoldDB" id="A0A074RH65"/>
<comment type="caution">
    <text evidence="2">The sequence shown here is derived from an EMBL/GenBank/DDBJ whole genome shotgun (WGS) entry which is preliminary data.</text>
</comment>